<organism evidence="3 4">
    <name type="scientific">Fonsecaea pedrosoi CBS 271.37</name>
    <dbReference type="NCBI Taxonomy" id="1442368"/>
    <lineage>
        <taxon>Eukaryota</taxon>
        <taxon>Fungi</taxon>
        <taxon>Dikarya</taxon>
        <taxon>Ascomycota</taxon>
        <taxon>Pezizomycotina</taxon>
        <taxon>Eurotiomycetes</taxon>
        <taxon>Chaetothyriomycetidae</taxon>
        <taxon>Chaetothyriales</taxon>
        <taxon>Herpotrichiellaceae</taxon>
        <taxon>Fonsecaea</taxon>
    </lineage>
</organism>
<proteinExistence type="predicted"/>
<sequence length="412" mass="47204">MGVQADSVDFLSLRLPKVAALHDFPYAWTIAIGVLGYLILVRALRFRALRKLEREYAHLLKDPYAMDYKAAHKIMHLSMLYDCPFIFAFSGQFSLLKTFAIASGTELLAKTRQLSACPNVGRRINDTALITTEFVVGSMDSERGSRALAKMNWIHRQYGDKITQPEMLHTLGVNIMEGIRWVNTYEWRKLTYLEQVAMFVYWKEVGNRMGIKDIPPTIEKLAEWTEEYEQTAMVYSDNNRKCADVSVDFFLKHVSPPLRGFFRKVMMALLEERTRNALGYPAASRTIEVFVYRFFRLRAFVVRNLFLPRLRPIDPLAKADKKSGRLHPVKQQSIEPWYVKDTVWHKLSALLSGGSQYIPGPKFKSEGYLPEELGPAKFENMSRDAVLKEAEAMRSYGAEGGAAIIGCPFRFN</sequence>
<dbReference type="AlphaFoldDB" id="A0A0D2DU43"/>
<dbReference type="PANTHER" id="PTHR36124">
    <property type="match status" value="1"/>
</dbReference>
<gene>
    <name evidence="3" type="ORF">Z517_04331</name>
</gene>
<dbReference type="STRING" id="1442368.A0A0D2DU43"/>
<evidence type="ECO:0000313" key="3">
    <source>
        <dbReference type="EMBL" id="KIW81306.1"/>
    </source>
</evidence>
<evidence type="ECO:0000313" key="4">
    <source>
        <dbReference type="Proteomes" id="UP000053029"/>
    </source>
</evidence>
<accession>A0A0D2DU43</accession>
<dbReference type="InterPro" id="IPR046366">
    <property type="entry name" value="MPAB"/>
</dbReference>
<keyword evidence="1" id="KW-0472">Membrane</keyword>
<keyword evidence="1" id="KW-0812">Transmembrane</keyword>
<keyword evidence="1" id="KW-1133">Transmembrane helix</keyword>
<evidence type="ECO:0000259" key="2">
    <source>
        <dbReference type="Pfam" id="PF09995"/>
    </source>
</evidence>
<dbReference type="OrthoDB" id="545169at2759"/>
<feature type="transmembrane region" description="Helical" evidence="1">
    <location>
        <begin position="26"/>
        <end position="44"/>
    </location>
</feature>
<dbReference type="PANTHER" id="PTHR36124:SF1">
    <property type="entry name" value="ER-BOUND OXYGENASE MPAB_MPAB'_RUBBER OXYGENASE CATALYTIC DOMAIN-CONTAINING PROTEIN"/>
    <property type="match status" value="1"/>
</dbReference>
<dbReference type="InterPro" id="IPR018713">
    <property type="entry name" value="MPAB/Lcp_cat_dom"/>
</dbReference>
<evidence type="ECO:0000256" key="1">
    <source>
        <dbReference type="SAM" id="Phobius"/>
    </source>
</evidence>
<dbReference type="VEuPathDB" id="FungiDB:Z517_04331"/>
<feature type="domain" description="ER-bound oxygenase mpaB/mpaB'/Rubber oxygenase catalytic" evidence="2">
    <location>
        <begin position="123"/>
        <end position="297"/>
    </location>
</feature>
<name>A0A0D2DU43_9EURO</name>
<dbReference type="EMBL" id="KN846971">
    <property type="protein sequence ID" value="KIW81306.1"/>
    <property type="molecule type" value="Genomic_DNA"/>
</dbReference>
<dbReference type="HOGENOM" id="CLU_039076_2_1_1"/>
<dbReference type="Pfam" id="PF09995">
    <property type="entry name" value="MPAB_Lcp_cat"/>
    <property type="match status" value="1"/>
</dbReference>
<dbReference type="RefSeq" id="XP_013285114.1">
    <property type="nucleotide sequence ID" value="XM_013429660.1"/>
</dbReference>
<protein>
    <recommendedName>
        <fullName evidence="2">ER-bound oxygenase mpaB/mpaB'/Rubber oxygenase catalytic domain-containing protein</fullName>
    </recommendedName>
</protein>
<dbReference type="Proteomes" id="UP000053029">
    <property type="component" value="Unassembled WGS sequence"/>
</dbReference>
<dbReference type="GO" id="GO:0016491">
    <property type="term" value="F:oxidoreductase activity"/>
    <property type="evidence" value="ECO:0007669"/>
    <property type="project" value="InterPro"/>
</dbReference>
<reference evidence="3 4" key="1">
    <citation type="submission" date="2015-01" db="EMBL/GenBank/DDBJ databases">
        <title>The Genome Sequence of Fonsecaea pedrosoi CBS 271.37.</title>
        <authorList>
            <consortium name="The Broad Institute Genomics Platform"/>
            <person name="Cuomo C."/>
            <person name="de Hoog S."/>
            <person name="Gorbushina A."/>
            <person name="Stielow B."/>
            <person name="Teixiera M."/>
            <person name="Abouelleil A."/>
            <person name="Chapman S.B."/>
            <person name="Priest M."/>
            <person name="Young S.K."/>
            <person name="Wortman J."/>
            <person name="Nusbaum C."/>
            <person name="Birren B."/>
        </authorList>
    </citation>
    <scope>NUCLEOTIDE SEQUENCE [LARGE SCALE GENOMIC DNA]</scope>
    <source>
        <strain evidence="3 4">CBS 271.37</strain>
    </source>
</reference>
<dbReference type="GeneID" id="25303821"/>
<keyword evidence="4" id="KW-1185">Reference proteome</keyword>